<gene>
    <name evidence="1" type="ORF">GCM10022295_91070</name>
</gene>
<proteinExistence type="predicted"/>
<sequence>MPAAVLSCVVTGAGDAQAWDPRGRRRPLLALIRAAAYAVVAWARSYAAIGQ</sequence>
<dbReference type="Proteomes" id="UP001500707">
    <property type="component" value="Unassembled WGS sequence"/>
</dbReference>
<evidence type="ECO:0000313" key="2">
    <source>
        <dbReference type="Proteomes" id="UP001500707"/>
    </source>
</evidence>
<evidence type="ECO:0000313" key="1">
    <source>
        <dbReference type="EMBL" id="GAA3595714.1"/>
    </source>
</evidence>
<comment type="caution">
    <text evidence="1">The sequence shown here is derived from an EMBL/GenBank/DDBJ whole genome shotgun (WGS) entry which is preliminary data.</text>
</comment>
<keyword evidence="2" id="KW-1185">Reference proteome</keyword>
<reference evidence="2" key="1">
    <citation type="journal article" date="2019" name="Int. J. Syst. Evol. Microbiol.">
        <title>The Global Catalogue of Microorganisms (GCM) 10K type strain sequencing project: providing services to taxonomists for standard genome sequencing and annotation.</title>
        <authorList>
            <consortium name="The Broad Institute Genomics Platform"/>
            <consortium name="The Broad Institute Genome Sequencing Center for Infectious Disease"/>
            <person name="Wu L."/>
            <person name="Ma J."/>
        </authorList>
    </citation>
    <scope>NUCLEOTIDE SEQUENCE [LARGE SCALE GENOMIC DNA]</scope>
    <source>
        <strain evidence="2">JCM 17656</strain>
    </source>
</reference>
<dbReference type="EMBL" id="BAABCE010000039">
    <property type="protein sequence ID" value="GAA3595714.1"/>
    <property type="molecule type" value="Genomic_DNA"/>
</dbReference>
<organism evidence="1 2">
    <name type="scientific">Streptomyces osmaniensis</name>
    <dbReference type="NCBI Taxonomy" id="593134"/>
    <lineage>
        <taxon>Bacteria</taxon>
        <taxon>Bacillati</taxon>
        <taxon>Actinomycetota</taxon>
        <taxon>Actinomycetes</taxon>
        <taxon>Kitasatosporales</taxon>
        <taxon>Streptomycetaceae</taxon>
        <taxon>Streptomyces</taxon>
    </lineage>
</organism>
<accession>A0ABP6Z517</accession>
<name>A0ABP6Z517_9ACTN</name>
<protein>
    <submittedName>
        <fullName evidence="1">Uncharacterized protein</fullName>
    </submittedName>
</protein>
<dbReference type="RefSeq" id="WP_346186750.1">
    <property type="nucleotide sequence ID" value="NZ_BAABCE010000039.1"/>
</dbReference>